<evidence type="ECO:0000259" key="5">
    <source>
        <dbReference type="Pfam" id="PF00155"/>
    </source>
</evidence>
<dbReference type="InterPro" id="IPR015422">
    <property type="entry name" value="PyrdxlP-dep_Trfase_small"/>
</dbReference>
<comment type="similarity">
    <text evidence="2">Belongs to the class-II pyridoxal-phosphate-dependent aminotransferase family. BioF subfamily.</text>
</comment>
<protein>
    <submittedName>
        <fullName evidence="6">8-amino-7-oxononanoate synthase</fullName>
        <ecNumber evidence="6">2.3.1.47</ecNumber>
    </submittedName>
</protein>
<accession>A0A380BGF5</accession>
<organism evidence="6 7">
    <name type="scientific">Sphingobacterium spiritivorum</name>
    <name type="common">Flavobacterium spiritivorum</name>
    <dbReference type="NCBI Taxonomy" id="258"/>
    <lineage>
        <taxon>Bacteria</taxon>
        <taxon>Pseudomonadati</taxon>
        <taxon>Bacteroidota</taxon>
        <taxon>Sphingobacteriia</taxon>
        <taxon>Sphingobacteriales</taxon>
        <taxon>Sphingobacteriaceae</taxon>
        <taxon>Sphingobacterium</taxon>
    </lineage>
</organism>
<keyword evidence="4" id="KW-0663">Pyridoxal phosphate</keyword>
<evidence type="ECO:0000256" key="1">
    <source>
        <dbReference type="ARBA" id="ARBA00001933"/>
    </source>
</evidence>
<comment type="cofactor">
    <cofactor evidence="1">
        <name>pyridoxal 5'-phosphate</name>
        <dbReference type="ChEBI" id="CHEBI:597326"/>
    </cofactor>
</comment>
<evidence type="ECO:0000313" key="7">
    <source>
        <dbReference type="Proteomes" id="UP000254893"/>
    </source>
</evidence>
<evidence type="ECO:0000256" key="2">
    <source>
        <dbReference type="ARBA" id="ARBA00010008"/>
    </source>
</evidence>
<dbReference type="Pfam" id="PF00155">
    <property type="entry name" value="Aminotran_1_2"/>
    <property type="match status" value="1"/>
</dbReference>
<dbReference type="InterPro" id="IPR015424">
    <property type="entry name" value="PyrdxlP-dep_Trfase"/>
</dbReference>
<dbReference type="InterPro" id="IPR015421">
    <property type="entry name" value="PyrdxlP-dep_Trfase_major"/>
</dbReference>
<dbReference type="SUPFAM" id="SSF53383">
    <property type="entry name" value="PLP-dependent transferases"/>
    <property type="match status" value="1"/>
</dbReference>
<dbReference type="Gene3D" id="3.90.1150.10">
    <property type="entry name" value="Aspartate Aminotransferase, domain 1"/>
    <property type="match status" value="1"/>
</dbReference>
<keyword evidence="6" id="KW-0012">Acyltransferase</keyword>
<feature type="domain" description="Aminotransferase class I/classII large" evidence="5">
    <location>
        <begin position="31"/>
        <end position="360"/>
    </location>
</feature>
<evidence type="ECO:0000313" key="6">
    <source>
        <dbReference type="EMBL" id="SUJ00993.1"/>
    </source>
</evidence>
<sequence length="370" mass="40973">MINSLSDLLNDKLKLRADKGNLRSLKIPEQGIDFFSNDYLGLARNSVIHKQLAEEIYADPSILGGATGSRLISGNSYEKMQAEQEIAALHGHTAGLLFASGYLANLALLSALPGRGDTIIMDERIHRSVHDGAGLSAAQKWKFRHNDLNSLEDKLRRAGGQIYVVVESLYSMDGDFAPLNELVVLTRRYEAALIVDEAHAFGVFGYGLVHQYGLQKHIFATVITYGKALGAHGAAVLGDKVLKSYLVNFASPFIYSTACPDLFVRHIRLGYTFLNTHSELSAQLKRRVAYFGQKKIPSVSDPMSPIQAVIIPQHKVLIHLQQQLQKKGLQTYAVHSPAVQEGQERLRICLHQYNTEEEIDLLTAEINSIL</sequence>
<evidence type="ECO:0000256" key="4">
    <source>
        <dbReference type="ARBA" id="ARBA00022898"/>
    </source>
</evidence>
<dbReference type="GO" id="GO:0030170">
    <property type="term" value="F:pyridoxal phosphate binding"/>
    <property type="evidence" value="ECO:0007669"/>
    <property type="project" value="InterPro"/>
</dbReference>
<name>A0A380BGF5_SPHSI</name>
<dbReference type="AlphaFoldDB" id="A0A380BGF5"/>
<keyword evidence="3 6" id="KW-0808">Transferase</keyword>
<dbReference type="InterPro" id="IPR050087">
    <property type="entry name" value="AON_synthase_class-II"/>
</dbReference>
<reference evidence="6 7" key="1">
    <citation type="submission" date="2018-06" db="EMBL/GenBank/DDBJ databases">
        <authorList>
            <consortium name="Pathogen Informatics"/>
            <person name="Doyle S."/>
        </authorList>
    </citation>
    <scope>NUCLEOTIDE SEQUENCE [LARGE SCALE GENOMIC DNA]</scope>
    <source>
        <strain evidence="6 7">NCTC11388</strain>
    </source>
</reference>
<dbReference type="Proteomes" id="UP000254893">
    <property type="component" value="Unassembled WGS sequence"/>
</dbReference>
<dbReference type="GO" id="GO:0009102">
    <property type="term" value="P:biotin biosynthetic process"/>
    <property type="evidence" value="ECO:0007669"/>
    <property type="project" value="TreeGrafter"/>
</dbReference>
<dbReference type="PANTHER" id="PTHR13693">
    <property type="entry name" value="CLASS II AMINOTRANSFERASE/8-AMINO-7-OXONONANOATE SYNTHASE"/>
    <property type="match status" value="1"/>
</dbReference>
<dbReference type="Gene3D" id="3.40.640.10">
    <property type="entry name" value="Type I PLP-dependent aspartate aminotransferase-like (Major domain)"/>
    <property type="match status" value="1"/>
</dbReference>
<dbReference type="InterPro" id="IPR004839">
    <property type="entry name" value="Aminotransferase_I/II_large"/>
</dbReference>
<gene>
    <name evidence="6" type="primary">bioF_2</name>
    <name evidence="6" type="ORF">NCTC11388_00593</name>
</gene>
<dbReference type="EMBL" id="UGYW01000002">
    <property type="protein sequence ID" value="SUJ00993.1"/>
    <property type="molecule type" value="Genomic_DNA"/>
</dbReference>
<proteinExistence type="inferred from homology"/>
<dbReference type="PANTHER" id="PTHR13693:SF77">
    <property type="entry name" value="8-AMINO-7-OXONONANOATE SYNTHASE"/>
    <property type="match status" value="1"/>
</dbReference>
<dbReference type="EC" id="2.3.1.47" evidence="6"/>
<evidence type="ECO:0000256" key="3">
    <source>
        <dbReference type="ARBA" id="ARBA00022679"/>
    </source>
</evidence>
<dbReference type="GO" id="GO:0008710">
    <property type="term" value="F:8-amino-7-oxononanoate synthase activity"/>
    <property type="evidence" value="ECO:0007669"/>
    <property type="project" value="UniProtKB-EC"/>
</dbReference>
<dbReference type="RefSeq" id="WP_115169040.1">
    <property type="nucleotide sequence ID" value="NZ_UGYW01000002.1"/>
</dbReference>